<gene>
    <name evidence="2" type="ORF">V5E97_06200</name>
</gene>
<evidence type="ECO:0000313" key="2">
    <source>
        <dbReference type="EMBL" id="XBH05610.1"/>
    </source>
</evidence>
<dbReference type="AlphaFoldDB" id="A0AAU7CKC9"/>
<keyword evidence="1" id="KW-0472">Membrane</keyword>
<accession>A0AAU7CKC9</accession>
<proteinExistence type="predicted"/>
<dbReference type="RefSeq" id="WP_406698447.1">
    <property type="nucleotide sequence ID" value="NZ_CP155447.1"/>
</dbReference>
<evidence type="ECO:0008006" key="3">
    <source>
        <dbReference type="Google" id="ProtNLM"/>
    </source>
</evidence>
<keyword evidence="1" id="KW-1133">Transmembrane helix</keyword>
<keyword evidence="1" id="KW-0812">Transmembrane</keyword>
<feature type="transmembrane region" description="Helical" evidence="1">
    <location>
        <begin position="7"/>
        <end position="27"/>
    </location>
</feature>
<reference evidence="2" key="1">
    <citation type="submission" date="2024-05" db="EMBL/GenBank/DDBJ databases">
        <title>Planctomycetes of the genus Singulisphaera possess chitinolytic capabilities.</title>
        <authorList>
            <person name="Ivanova A."/>
        </authorList>
    </citation>
    <scope>NUCLEOTIDE SEQUENCE</scope>
    <source>
        <strain evidence="2">Ch08T</strain>
    </source>
</reference>
<protein>
    <recommendedName>
        <fullName evidence="3">PepSY domain-containing protein</fullName>
    </recommendedName>
</protein>
<evidence type="ECO:0000256" key="1">
    <source>
        <dbReference type="SAM" id="Phobius"/>
    </source>
</evidence>
<sequence length="89" mass="10309">MRRLRPRFTIPTLMIVVAISAIVMNWFRPISRTEAEKIAEAKFLKIPHASRWVGRYGVDTRHGKSERYVDGWSVVLSDPRTDFLSCKCS</sequence>
<organism evidence="2">
    <name type="scientific">Singulisphaera sp. Ch08</name>
    <dbReference type="NCBI Taxonomy" id="3120278"/>
    <lineage>
        <taxon>Bacteria</taxon>
        <taxon>Pseudomonadati</taxon>
        <taxon>Planctomycetota</taxon>
        <taxon>Planctomycetia</taxon>
        <taxon>Isosphaerales</taxon>
        <taxon>Isosphaeraceae</taxon>
        <taxon>Singulisphaera</taxon>
    </lineage>
</organism>
<dbReference type="EMBL" id="CP155447">
    <property type="protein sequence ID" value="XBH05610.1"/>
    <property type="molecule type" value="Genomic_DNA"/>
</dbReference>
<name>A0AAU7CKC9_9BACT</name>